<protein>
    <submittedName>
        <fullName evidence="2">Uncharacterized protein</fullName>
    </submittedName>
</protein>
<feature type="region of interest" description="Disordered" evidence="1">
    <location>
        <begin position="1"/>
        <end position="48"/>
    </location>
</feature>
<dbReference type="Proteomes" id="UP001209107">
    <property type="component" value="Unassembled WGS sequence"/>
</dbReference>
<feature type="compositionally biased region" description="Polar residues" evidence="1">
    <location>
        <begin position="1"/>
        <end position="31"/>
    </location>
</feature>
<reference evidence="2 3" key="1">
    <citation type="submission" date="2022-10" db="EMBL/GenBank/DDBJ databases">
        <title>Kaistella sp. BT-6-1-3.</title>
        <authorList>
            <person name="Ai J."/>
            <person name="Deng Z."/>
        </authorList>
    </citation>
    <scope>NUCLEOTIDE SEQUENCE [LARGE SCALE GENOMIC DNA]</scope>
    <source>
        <strain evidence="2 3">BT6-1-3</strain>
    </source>
</reference>
<organism evidence="2 3">
    <name type="scientific">Kaistella yananensis</name>
    <dbReference type="NCBI Taxonomy" id="2989820"/>
    <lineage>
        <taxon>Bacteria</taxon>
        <taxon>Pseudomonadati</taxon>
        <taxon>Bacteroidota</taxon>
        <taxon>Flavobacteriia</taxon>
        <taxon>Flavobacteriales</taxon>
        <taxon>Weeksellaceae</taxon>
        <taxon>Chryseobacterium group</taxon>
        <taxon>Kaistella</taxon>
    </lineage>
</organism>
<name>A0ABT3JQG8_9FLAO</name>
<evidence type="ECO:0000256" key="1">
    <source>
        <dbReference type="SAM" id="MobiDB-lite"/>
    </source>
</evidence>
<gene>
    <name evidence="2" type="ORF">OK344_12205</name>
</gene>
<sequence>MKQNFQRNETEVSQFAPTIPETPSTLNSSLKPSALESPKDPVPARNFLAMPDVPEGADSTSQNPFIFLCFLC</sequence>
<dbReference type="EMBL" id="JAPCHZ010000006">
    <property type="protein sequence ID" value="MCW4452966.1"/>
    <property type="molecule type" value="Genomic_DNA"/>
</dbReference>
<evidence type="ECO:0000313" key="3">
    <source>
        <dbReference type="Proteomes" id="UP001209107"/>
    </source>
</evidence>
<evidence type="ECO:0000313" key="2">
    <source>
        <dbReference type="EMBL" id="MCW4452966.1"/>
    </source>
</evidence>
<accession>A0ABT3JQG8</accession>
<proteinExistence type="predicted"/>
<keyword evidence="3" id="KW-1185">Reference proteome</keyword>
<comment type="caution">
    <text evidence="2">The sequence shown here is derived from an EMBL/GenBank/DDBJ whole genome shotgun (WGS) entry which is preliminary data.</text>
</comment>
<dbReference type="RefSeq" id="WP_265145040.1">
    <property type="nucleotide sequence ID" value="NZ_JAPCHZ010000006.1"/>
</dbReference>